<evidence type="ECO:0000313" key="2">
    <source>
        <dbReference type="Proteomes" id="UP000003277"/>
    </source>
</evidence>
<gene>
    <name evidence="1" type="ORF">HMPREF9453_01620</name>
</gene>
<dbReference type="EMBL" id="ADLT01000052">
    <property type="protein sequence ID" value="EHO62495.1"/>
    <property type="molecule type" value="Genomic_DNA"/>
</dbReference>
<dbReference type="GeneID" id="98910681"/>
<keyword evidence="2" id="KW-1185">Reference proteome</keyword>
<evidence type="ECO:0000313" key="1">
    <source>
        <dbReference type="EMBL" id="EHO62495.1"/>
    </source>
</evidence>
<proteinExistence type="predicted"/>
<comment type="caution">
    <text evidence="1">The sequence shown here is derived from an EMBL/GenBank/DDBJ whole genome shotgun (WGS) entry which is preliminary data.</text>
</comment>
<dbReference type="PATRIC" id="fig|742743.3.peg.1654"/>
<accession>H1D1Y2</accession>
<dbReference type="Proteomes" id="UP000003277">
    <property type="component" value="Unassembled WGS sequence"/>
</dbReference>
<organism evidence="1 2">
    <name type="scientific">Dialister succinatiphilus YIT 11850</name>
    <dbReference type="NCBI Taxonomy" id="742743"/>
    <lineage>
        <taxon>Bacteria</taxon>
        <taxon>Bacillati</taxon>
        <taxon>Bacillota</taxon>
        <taxon>Negativicutes</taxon>
        <taxon>Veillonellales</taxon>
        <taxon>Veillonellaceae</taxon>
        <taxon>Dialister</taxon>
    </lineage>
</organism>
<name>H1D1Y2_9FIRM</name>
<dbReference type="STRING" id="742743.HMPREF9453_01620"/>
<dbReference type="RefSeq" id="WP_008860114.1">
    <property type="nucleotide sequence ID" value="NZ_JH591188.1"/>
</dbReference>
<dbReference type="AlphaFoldDB" id="H1D1Y2"/>
<sequence>MKPLEDWRVNRGMTGSFLCWKFEGKKAVLLKQTFLMEGTLFQPDFTGPEAVRLPTAKAEFLHADFGFRTSETLLR</sequence>
<reference evidence="1 2" key="1">
    <citation type="submission" date="2011-11" db="EMBL/GenBank/DDBJ databases">
        <title>The Genome Sequence of Dialister succinatiphilus YIT 11850.</title>
        <authorList>
            <consortium name="The Broad Institute Genome Sequencing Platform"/>
            <person name="Earl A."/>
            <person name="Ward D."/>
            <person name="Feldgarden M."/>
            <person name="Gevers D."/>
            <person name="Morotomi M."/>
            <person name="Young S.K."/>
            <person name="Zeng Q."/>
            <person name="Gargeya S."/>
            <person name="Fitzgerald M."/>
            <person name="Haas B."/>
            <person name="Abouelleil A."/>
            <person name="Alvarado L."/>
            <person name="Arachchi H.M."/>
            <person name="Berlin A."/>
            <person name="Brown A."/>
            <person name="Chapman S.B."/>
            <person name="Dunbar C."/>
            <person name="Gearin G."/>
            <person name="Goldberg J."/>
            <person name="Griggs A."/>
            <person name="Gujja S."/>
            <person name="Heiman D."/>
            <person name="Howarth C."/>
            <person name="Lui A."/>
            <person name="MacDonald P.J.P."/>
            <person name="Montmayeur A."/>
            <person name="Murphy C."/>
            <person name="Neiman D."/>
            <person name="Pearson M."/>
            <person name="Priest M."/>
            <person name="Roberts A."/>
            <person name="Saif S."/>
            <person name="Shea T."/>
            <person name="Sisk P."/>
            <person name="Stolte C."/>
            <person name="Sykes S."/>
            <person name="Wortman J."/>
            <person name="Nusbaum C."/>
            <person name="Birren B."/>
        </authorList>
    </citation>
    <scope>NUCLEOTIDE SEQUENCE [LARGE SCALE GENOMIC DNA]</scope>
    <source>
        <strain evidence="1 2">YIT 11850</strain>
    </source>
</reference>
<protein>
    <submittedName>
        <fullName evidence="1">Uncharacterized protein</fullName>
    </submittedName>
</protein>
<dbReference type="HOGENOM" id="CLU_2665216_0_0_9"/>